<feature type="coiled-coil region" evidence="1">
    <location>
        <begin position="495"/>
        <end position="572"/>
    </location>
</feature>
<organism evidence="2">
    <name type="scientific">Myoviridae sp. ctP6q2</name>
    <dbReference type="NCBI Taxonomy" id="2825096"/>
    <lineage>
        <taxon>Viruses</taxon>
        <taxon>Duplodnaviria</taxon>
        <taxon>Heunggongvirae</taxon>
        <taxon>Uroviricota</taxon>
        <taxon>Caudoviricetes</taxon>
    </lineage>
</organism>
<feature type="coiled-coil region" evidence="1">
    <location>
        <begin position="599"/>
        <end position="711"/>
    </location>
</feature>
<proteinExistence type="predicted"/>
<evidence type="ECO:0000256" key="1">
    <source>
        <dbReference type="SAM" id="Coils"/>
    </source>
</evidence>
<sequence length="1138" mass="126990">MAGAEFKITDAIDPNIVKKLNEIRINIQTTSSEYANFTKQLSEGINFKPGNLKEYQSKVDSYNATITKLYASQNRLSELQTSQLKLLTDISRKIELLTKPLNTLADKITEVKINLRGASEDLKNVSQDAETASVSFQEASKKISMTAADFDSIRQTVKAFDAQAAELNSRLSDNKETISALRTSLRELSKEYKTGSISEEEYKSKRDATVSQLRTLTEQNKQYSAILRNHTQVAIATTGSYNEMKASMLQLEKEYYNLSQAAREGAKGMDILNSIGKLNQQLKDIDAQMGNYQRNVGNYASGWNGLNVSIQQIARELPALSVSANTFFLAISNNLPMFVDELKKARIEYELAKKSNQTAIPVFKQVLSSLLSWQTALVVGITLLSSYGGEITKWVGSLFDARKEIDYLKQFQEDLNKAQKEGVKNSQDEAVKLDILYRAAVNLNKPMGERKKAVEELKKQYPSYFKNISDENILAGKAADSYQRLSNAILASAKARAVQDRLVEQAKQKLELEDQLAEKEEKRTKLESARDQMKAQYESSQGAAMDTARDMYGKLNEQVEDLDEEIGSILNQIYRIDKASKDIANSIDIEDVTFDPHSVDKAANDLAQYIENLRNKMADLSVSLIEDEHQRNLAAIEKEYKDQIAVIKGYSEEENKLREMLVQERKQKVAKENEEYAKKLAEAEEKRIEEKKKYTDEMLRLEEEQSSLRIAATSTGYKELENIITQNYSKGLMSRKEYDEAMRELEKQAANEQLQIQIDATEKMIEIAEASGVVSKQQIEMLRESIKAMEAEIGSINADDQVKKAEEQQDITRRNFEALKGYSSALKDLASDIDSPFAGIFDGMDKGFSIMSDKISGVWKELTDGEKMERTTEMWASMVSGIGEMISSIYDRQIEAVEAEQEANEKAGEEEISRIEALEEKGAITTEEAEARKRAAEDKTAQKNAELEKKKAALRTKQAKFEKATSIAEAAIQIAGGILQTIKQLGFPAAIPMIAALGAMGAIQLATIIATPIPKYAKGTDSHKGGLAVVGDGGVSETIVTDKGAYITPSVPTLVDIPKGAKVIPYAVDMDRIKAHANDFDGLMAYRSENNLPPVSIVNDYSELEKKIGHLEKSQQIGFAKLAKAIRENNYQQFSKSI</sequence>
<protein>
    <submittedName>
        <fullName evidence="2">Tail tape measure protein</fullName>
    </submittedName>
</protein>
<name>A0A8S5UUH0_9CAUD</name>
<dbReference type="EMBL" id="BK016143">
    <property type="protein sequence ID" value="DAF98121.1"/>
    <property type="molecule type" value="Genomic_DNA"/>
</dbReference>
<evidence type="ECO:0000313" key="2">
    <source>
        <dbReference type="EMBL" id="DAF98121.1"/>
    </source>
</evidence>
<feature type="coiled-coil region" evidence="1">
    <location>
        <begin position="890"/>
        <end position="964"/>
    </location>
</feature>
<keyword evidence="1" id="KW-0175">Coiled coil</keyword>
<feature type="coiled-coil region" evidence="1">
    <location>
        <begin position="735"/>
        <end position="799"/>
    </location>
</feature>
<accession>A0A8S5UUH0</accession>
<reference evidence="2" key="1">
    <citation type="journal article" date="2021" name="Proc. Natl. Acad. Sci. U.S.A.">
        <title>A Catalog of Tens of Thousands of Viruses from Human Metagenomes Reveals Hidden Associations with Chronic Diseases.</title>
        <authorList>
            <person name="Tisza M.J."/>
            <person name="Buck C.B."/>
        </authorList>
    </citation>
    <scope>NUCLEOTIDE SEQUENCE</scope>
    <source>
        <strain evidence="2">CtP6q2</strain>
    </source>
</reference>